<dbReference type="Gene3D" id="2.60.120.10">
    <property type="entry name" value="Jelly Rolls"/>
    <property type="match status" value="1"/>
</dbReference>
<accession>A0A1G7L1J4</accession>
<dbReference type="InterPro" id="IPR018490">
    <property type="entry name" value="cNMP-bd_dom_sf"/>
</dbReference>
<keyword evidence="2" id="KW-0418">Kinase</keyword>
<dbReference type="AlphaFoldDB" id="A0A1G7L1J4"/>
<feature type="domain" description="Cyclic nucleotide-binding" evidence="1">
    <location>
        <begin position="20"/>
        <end position="104"/>
    </location>
</feature>
<evidence type="ECO:0000259" key="1">
    <source>
        <dbReference type="Pfam" id="PF00027"/>
    </source>
</evidence>
<sequence length="182" mass="19852">MIIIMLMSLETLFAGSRSVYLAAGKVLFRSAAPVSEMFMVNAGQIHLCRHTVHGTKMVLQRATPGMVLAEASAYSDSYHCDAIAATDSIVQTLPKSVFLSALAADPDLAATWAATLARGVQAARFRSEIRSLPKVADRLDAWLGAGNPLPQKGRWQDVAHELSVTREALYRELARRRKGTKE</sequence>
<proteinExistence type="predicted"/>
<keyword evidence="2" id="KW-0808">Transferase</keyword>
<dbReference type="GO" id="GO:0016301">
    <property type="term" value="F:kinase activity"/>
    <property type="evidence" value="ECO:0007669"/>
    <property type="project" value="UniProtKB-KW"/>
</dbReference>
<dbReference type="Pfam" id="PF00027">
    <property type="entry name" value="cNMP_binding"/>
    <property type="match status" value="1"/>
</dbReference>
<dbReference type="Proteomes" id="UP000182284">
    <property type="component" value="Unassembled WGS sequence"/>
</dbReference>
<evidence type="ECO:0000313" key="3">
    <source>
        <dbReference type="Proteomes" id="UP000182284"/>
    </source>
</evidence>
<evidence type="ECO:0000313" key="2">
    <source>
        <dbReference type="EMBL" id="SDF42960.1"/>
    </source>
</evidence>
<organism evidence="2 3">
    <name type="scientific">Celeribacter baekdonensis</name>
    <dbReference type="NCBI Taxonomy" id="875171"/>
    <lineage>
        <taxon>Bacteria</taxon>
        <taxon>Pseudomonadati</taxon>
        <taxon>Pseudomonadota</taxon>
        <taxon>Alphaproteobacteria</taxon>
        <taxon>Rhodobacterales</taxon>
        <taxon>Roseobacteraceae</taxon>
        <taxon>Celeribacter</taxon>
    </lineage>
</organism>
<name>A0A1G7L1J4_9RHOB</name>
<dbReference type="CDD" id="cd00038">
    <property type="entry name" value="CAP_ED"/>
    <property type="match status" value="1"/>
</dbReference>
<reference evidence="2 3" key="1">
    <citation type="submission" date="2016-10" db="EMBL/GenBank/DDBJ databases">
        <authorList>
            <person name="de Groot N.N."/>
        </authorList>
    </citation>
    <scope>NUCLEOTIDE SEQUENCE [LARGE SCALE GENOMIC DNA]</scope>
    <source>
        <strain evidence="2 3">DSM 27375</strain>
    </source>
</reference>
<dbReference type="EMBL" id="FNBL01000004">
    <property type="protein sequence ID" value="SDF42960.1"/>
    <property type="molecule type" value="Genomic_DNA"/>
</dbReference>
<dbReference type="InterPro" id="IPR014710">
    <property type="entry name" value="RmlC-like_jellyroll"/>
</dbReference>
<gene>
    <name evidence="2" type="ORF">SAMN04488117_104117</name>
</gene>
<dbReference type="InterPro" id="IPR000595">
    <property type="entry name" value="cNMP-bd_dom"/>
</dbReference>
<dbReference type="SUPFAM" id="SSF51206">
    <property type="entry name" value="cAMP-binding domain-like"/>
    <property type="match status" value="1"/>
</dbReference>
<protein>
    <submittedName>
        <fullName evidence="2">cAMP-binding domain of CRP or a regulatory subunit of cAMP-dependent protein kinases</fullName>
    </submittedName>
</protein>